<organism evidence="1 2">
    <name type="scientific">Microbacterium candidum</name>
    <dbReference type="NCBI Taxonomy" id="3041922"/>
    <lineage>
        <taxon>Bacteria</taxon>
        <taxon>Bacillati</taxon>
        <taxon>Actinomycetota</taxon>
        <taxon>Actinomycetes</taxon>
        <taxon>Micrococcales</taxon>
        <taxon>Microbacteriaceae</taxon>
        <taxon>Microbacterium</taxon>
    </lineage>
</organism>
<proteinExistence type="predicted"/>
<dbReference type="EMBL" id="JASXSZ010000002">
    <property type="protein sequence ID" value="MDL9979074.1"/>
    <property type="molecule type" value="Genomic_DNA"/>
</dbReference>
<keyword evidence="2" id="KW-1185">Reference proteome</keyword>
<comment type="caution">
    <text evidence="1">The sequence shown here is derived from an EMBL/GenBank/DDBJ whole genome shotgun (WGS) entry which is preliminary data.</text>
</comment>
<sequence length="129" mass="15043">MGDDDFASRQIELYENGPTLRYDLARLEDHFGQLGQAAFDDPDEWMPWNISDTEFEQVWNRREEYAAMTVNERLFVARFLDEWDTAINERHRAVAIDILRQVRLDEGQATATVDSVLANPAMYGFPRRA</sequence>
<dbReference type="RefSeq" id="WP_286287947.1">
    <property type="nucleotide sequence ID" value="NZ_JASXSZ010000002.1"/>
</dbReference>
<name>A0ABT7MX99_9MICO</name>
<evidence type="ECO:0000313" key="1">
    <source>
        <dbReference type="EMBL" id="MDL9979074.1"/>
    </source>
</evidence>
<gene>
    <name evidence="1" type="ORF">QSV35_07000</name>
</gene>
<evidence type="ECO:0000313" key="2">
    <source>
        <dbReference type="Proteomes" id="UP001235064"/>
    </source>
</evidence>
<protein>
    <submittedName>
        <fullName evidence="1">Uncharacterized protein</fullName>
    </submittedName>
</protein>
<dbReference type="Proteomes" id="UP001235064">
    <property type="component" value="Unassembled WGS sequence"/>
</dbReference>
<accession>A0ABT7MX99</accession>
<reference evidence="1 2" key="1">
    <citation type="submission" date="2023-06" db="EMBL/GenBank/DDBJ databases">
        <title>Microbacterium sp. nov., isolated from a waste landfill.</title>
        <authorList>
            <person name="Wen W."/>
        </authorList>
    </citation>
    <scope>NUCLEOTIDE SEQUENCE [LARGE SCALE GENOMIC DNA]</scope>
    <source>
        <strain evidence="1 2">ASV49</strain>
    </source>
</reference>